<protein>
    <submittedName>
        <fullName evidence="1">Uncharacterized protein</fullName>
    </submittedName>
</protein>
<accession>A0ACB8TAP9</accession>
<reference evidence="1" key="2">
    <citation type="journal article" date="2022" name="New Phytol.">
        <title>Evolutionary transition to the ectomycorrhizal habit in the genomes of a hyperdiverse lineage of mushroom-forming fungi.</title>
        <authorList>
            <person name="Looney B."/>
            <person name="Miyauchi S."/>
            <person name="Morin E."/>
            <person name="Drula E."/>
            <person name="Courty P.E."/>
            <person name="Kohler A."/>
            <person name="Kuo A."/>
            <person name="LaButti K."/>
            <person name="Pangilinan J."/>
            <person name="Lipzen A."/>
            <person name="Riley R."/>
            <person name="Andreopoulos W."/>
            <person name="He G."/>
            <person name="Johnson J."/>
            <person name="Nolan M."/>
            <person name="Tritt A."/>
            <person name="Barry K.W."/>
            <person name="Grigoriev I.V."/>
            <person name="Nagy L.G."/>
            <person name="Hibbett D."/>
            <person name="Henrissat B."/>
            <person name="Matheny P.B."/>
            <person name="Labbe J."/>
            <person name="Martin F.M."/>
        </authorList>
    </citation>
    <scope>NUCLEOTIDE SEQUENCE</scope>
    <source>
        <strain evidence="1">HHB10654</strain>
    </source>
</reference>
<organism evidence="1 2">
    <name type="scientific">Artomyces pyxidatus</name>
    <dbReference type="NCBI Taxonomy" id="48021"/>
    <lineage>
        <taxon>Eukaryota</taxon>
        <taxon>Fungi</taxon>
        <taxon>Dikarya</taxon>
        <taxon>Basidiomycota</taxon>
        <taxon>Agaricomycotina</taxon>
        <taxon>Agaricomycetes</taxon>
        <taxon>Russulales</taxon>
        <taxon>Auriscalpiaceae</taxon>
        <taxon>Artomyces</taxon>
    </lineage>
</organism>
<reference evidence="1" key="1">
    <citation type="submission" date="2021-03" db="EMBL/GenBank/DDBJ databases">
        <authorList>
            <consortium name="DOE Joint Genome Institute"/>
            <person name="Ahrendt S."/>
            <person name="Looney B.P."/>
            <person name="Miyauchi S."/>
            <person name="Morin E."/>
            <person name="Drula E."/>
            <person name="Courty P.E."/>
            <person name="Chicoki N."/>
            <person name="Fauchery L."/>
            <person name="Kohler A."/>
            <person name="Kuo A."/>
            <person name="Labutti K."/>
            <person name="Pangilinan J."/>
            <person name="Lipzen A."/>
            <person name="Riley R."/>
            <person name="Andreopoulos W."/>
            <person name="He G."/>
            <person name="Johnson J."/>
            <person name="Barry K.W."/>
            <person name="Grigoriev I.V."/>
            <person name="Nagy L."/>
            <person name="Hibbett D."/>
            <person name="Henrissat B."/>
            <person name="Matheny P.B."/>
            <person name="Labbe J."/>
            <person name="Martin F."/>
        </authorList>
    </citation>
    <scope>NUCLEOTIDE SEQUENCE</scope>
    <source>
        <strain evidence="1">HHB10654</strain>
    </source>
</reference>
<dbReference type="EMBL" id="MU277195">
    <property type="protein sequence ID" value="KAI0065658.1"/>
    <property type="molecule type" value="Genomic_DNA"/>
</dbReference>
<evidence type="ECO:0000313" key="1">
    <source>
        <dbReference type="EMBL" id="KAI0065658.1"/>
    </source>
</evidence>
<evidence type="ECO:0000313" key="2">
    <source>
        <dbReference type="Proteomes" id="UP000814140"/>
    </source>
</evidence>
<gene>
    <name evidence="1" type="ORF">BV25DRAFT_1836409</name>
</gene>
<sequence length="244" mass="26121">MRKQEGGIPAAESKELRMSESLQLQVCRDSDILSSLLSAAVPYSQLQPSILSWSPEPEIEWLAPEICSQHQMLMVYSENGLRGKSVNIKPMPSLRPIFAPPHLRWTGNNQNGEGPDLPPPGGLIGPGQAPPGPDDIMIHDGGALQDLDDEDGVPAPQGEGHNGGIGGDDAAMAFEAPLPGPVLTLYDPLCRSKRPILLLTYVLFTSIQFWAPHPSRAVNPWLKVSALGGICILAALPLPDALIL</sequence>
<keyword evidence="2" id="KW-1185">Reference proteome</keyword>
<comment type="caution">
    <text evidence="1">The sequence shown here is derived from an EMBL/GenBank/DDBJ whole genome shotgun (WGS) entry which is preliminary data.</text>
</comment>
<dbReference type="Proteomes" id="UP000814140">
    <property type="component" value="Unassembled WGS sequence"/>
</dbReference>
<proteinExistence type="predicted"/>
<name>A0ACB8TAP9_9AGAM</name>